<dbReference type="HAMAP" id="MF_00306">
    <property type="entry name" value="SRP54"/>
    <property type="match status" value="1"/>
</dbReference>
<comment type="similarity">
    <text evidence="1 9">Belongs to the GTP-binding SRP family. SRP54 subfamily.</text>
</comment>
<dbReference type="InterPro" id="IPR013822">
    <property type="entry name" value="Signal_recog_particl_SRP54_hlx"/>
</dbReference>
<dbReference type="SMART" id="SM00382">
    <property type="entry name" value="AAA"/>
    <property type="match status" value="1"/>
</dbReference>
<feature type="binding site" evidence="9">
    <location>
        <begin position="248"/>
        <end position="251"/>
    </location>
    <ligand>
        <name>GTP</name>
        <dbReference type="ChEBI" id="CHEBI:37565"/>
    </ligand>
</feature>
<comment type="function">
    <text evidence="9">Involved in targeting and insertion of nascent membrane proteins into the cytoplasmic membrane. Binds to the hydrophobic signal sequence of the ribosome-nascent chain (RNC) as it emerges from the ribosomes. The SRP-RNC complex is then targeted to the cytoplasmic membrane where it interacts with the SRP receptor FtsY.</text>
</comment>
<dbReference type="CDD" id="cd18539">
    <property type="entry name" value="SRP_G"/>
    <property type="match status" value="1"/>
</dbReference>
<evidence type="ECO:0000256" key="9">
    <source>
        <dbReference type="HAMAP-Rule" id="MF_00306"/>
    </source>
</evidence>
<dbReference type="eggNOG" id="COG0541">
    <property type="taxonomic scope" value="Bacteria"/>
</dbReference>
<feature type="domain" description="SRP54-type proteins GTP-binding" evidence="10">
    <location>
        <begin position="269"/>
        <end position="282"/>
    </location>
</feature>
<dbReference type="Proteomes" id="UP000007519">
    <property type="component" value="Chromosome"/>
</dbReference>
<comment type="catalytic activity">
    <reaction evidence="8 9">
        <text>GTP + H2O = GDP + phosphate + H(+)</text>
        <dbReference type="Rhea" id="RHEA:19669"/>
        <dbReference type="ChEBI" id="CHEBI:15377"/>
        <dbReference type="ChEBI" id="CHEBI:15378"/>
        <dbReference type="ChEBI" id="CHEBI:37565"/>
        <dbReference type="ChEBI" id="CHEBI:43474"/>
        <dbReference type="ChEBI" id="CHEBI:58189"/>
        <dbReference type="EC" id="3.6.5.4"/>
    </reaction>
</comment>
<keyword evidence="7 9" id="KW-0687">Ribonucleoprotein</keyword>
<dbReference type="OrthoDB" id="9804720at2"/>
<evidence type="ECO:0000313" key="11">
    <source>
        <dbReference type="EMBL" id="AFC26040.1"/>
    </source>
</evidence>
<keyword evidence="3 9" id="KW-0378">Hydrolase</keyword>
<dbReference type="SMART" id="SM00963">
    <property type="entry name" value="SRP54_N"/>
    <property type="match status" value="1"/>
</dbReference>
<proteinExistence type="inferred from homology"/>
<evidence type="ECO:0000256" key="2">
    <source>
        <dbReference type="ARBA" id="ARBA00022741"/>
    </source>
</evidence>
<dbReference type="InterPro" id="IPR022941">
    <property type="entry name" value="SRP54"/>
</dbReference>
<dbReference type="GO" id="GO:0006614">
    <property type="term" value="P:SRP-dependent cotranslational protein targeting to membrane"/>
    <property type="evidence" value="ECO:0007669"/>
    <property type="project" value="InterPro"/>
</dbReference>
<evidence type="ECO:0000256" key="4">
    <source>
        <dbReference type="ARBA" id="ARBA00022884"/>
    </source>
</evidence>
<keyword evidence="5 9" id="KW-0342">GTP-binding</keyword>
<dbReference type="PANTHER" id="PTHR11564:SF5">
    <property type="entry name" value="SIGNAL RECOGNITION PARTICLE SUBUNIT SRP54"/>
    <property type="match status" value="1"/>
</dbReference>
<comment type="domain">
    <text evidence="9">Composed of three domains: the N-terminal N domain, which is responsible for interactions with the ribosome, the central G domain, which binds GTP, and the C-terminal M domain, which binds the RNA and the signal sequence of the RNC.</text>
</comment>
<gene>
    <name evidence="9 11" type="primary">ffh</name>
    <name evidence="11" type="ordered locus">SGRA_3313</name>
</gene>
<dbReference type="Gene3D" id="1.20.120.140">
    <property type="entry name" value="Signal recognition particle SRP54, nucleotide-binding domain"/>
    <property type="match status" value="1"/>
</dbReference>
<dbReference type="HOGENOM" id="CLU_009301_6_0_10"/>
<keyword evidence="4 9" id="KW-0694">RNA-binding</keyword>
<dbReference type="InterPro" id="IPR000897">
    <property type="entry name" value="SRP54_GTPase_dom"/>
</dbReference>
<evidence type="ECO:0000256" key="7">
    <source>
        <dbReference type="ARBA" id="ARBA00023274"/>
    </source>
</evidence>
<keyword evidence="9" id="KW-0963">Cytoplasm</keyword>
<name>H6L033_SAPGL</name>
<dbReference type="SMART" id="SM00962">
    <property type="entry name" value="SRP54"/>
    <property type="match status" value="1"/>
</dbReference>
<evidence type="ECO:0000259" key="10">
    <source>
        <dbReference type="PROSITE" id="PS00300"/>
    </source>
</evidence>
<dbReference type="Gene3D" id="3.40.50.300">
    <property type="entry name" value="P-loop containing nucleotide triphosphate hydrolases"/>
    <property type="match status" value="1"/>
</dbReference>
<feature type="binding site" evidence="9">
    <location>
        <begin position="190"/>
        <end position="194"/>
    </location>
    <ligand>
        <name>GTP</name>
        <dbReference type="ChEBI" id="CHEBI:37565"/>
    </ligand>
</feature>
<evidence type="ECO:0000256" key="5">
    <source>
        <dbReference type="ARBA" id="ARBA00023134"/>
    </source>
</evidence>
<dbReference type="GO" id="GO:0005525">
    <property type="term" value="F:GTP binding"/>
    <property type="evidence" value="ECO:0007669"/>
    <property type="project" value="UniProtKB-UniRule"/>
</dbReference>
<dbReference type="InterPro" id="IPR003593">
    <property type="entry name" value="AAA+_ATPase"/>
</dbReference>
<dbReference type="EMBL" id="CP002831">
    <property type="protein sequence ID" value="AFC26040.1"/>
    <property type="molecule type" value="Genomic_DNA"/>
</dbReference>
<evidence type="ECO:0000313" key="12">
    <source>
        <dbReference type="Proteomes" id="UP000007519"/>
    </source>
</evidence>
<dbReference type="NCBIfam" id="TIGR00959">
    <property type="entry name" value="ffh"/>
    <property type="match status" value="1"/>
</dbReference>
<dbReference type="STRING" id="984262.SGRA_3313"/>
<sequence length="447" mass="49420">MFSNLQDNLDAAFKNLSGDGKLTEINVATSVKAIRRALVDADVNYKIAKSFTDKVKEEALGKRNVLKSVRPGDLMVKIVQDELVELMGGQSVGINIKANPGIVLIAGLQGSGKTTFTGKLSRHLKNKRNKKVMVIACDVYRPAAINQLAVVAEQVGVDIYKEMDNKNPVEIALNGIAEAKKGKYDVVIVDTAGRLAVDEEMMTEIAAVKEAIQPTETLFVVDSMTGQDAVNTAKAFNDRINYDGVVLTKLDGDTRGGAALSIKYTVGKPIKFISMGEKMDTLDIFHPDRMAQRILGMGDIISLVEKAQEDFDEKEAKRLEKKIRKNQFDFNDFLKQLAQIRKMGNLKSLIGMIPGMGKIAKDIDIDDNAFNKIEAIILSMTPEERGNPGVINGSRKKRIAKGSGNRVEEINQFLRQFEQMRKMMFQMSKMQAGGGNMRMPNIPRGFR</sequence>
<keyword evidence="12" id="KW-1185">Reference proteome</keyword>
<protein>
    <recommendedName>
        <fullName evidence="9">Signal recognition particle protein</fullName>
        <ecNumber evidence="9">3.6.5.4</ecNumber>
    </recommendedName>
    <alternativeName>
        <fullName evidence="9">Fifty-four homolog</fullName>
    </alternativeName>
</protein>
<organism evidence="11 12">
    <name type="scientific">Saprospira grandis (strain Lewin)</name>
    <dbReference type="NCBI Taxonomy" id="984262"/>
    <lineage>
        <taxon>Bacteria</taxon>
        <taxon>Pseudomonadati</taxon>
        <taxon>Bacteroidota</taxon>
        <taxon>Saprospiria</taxon>
        <taxon>Saprospirales</taxon>
        <taxon>Saprospiraceae</taxon>
        <taxon>Saprospira</taxon>
    </lineage>
</organism>
<dbReference type="Pfam" id="PF00448">
    <property type="entry name" value="SRP54"/>
    <property type="match status" value="1"/>
</dbReference>
<feature type="binding site" evidence="9">
    <location>
        <begin position="107"/>
        <end position="114"/>
    </location>
    <ligand>
        <name>GTP</name>
        <dbReference type="ChEBI" id="CHEBI:37565"/>
    </ligand>
</feature>
<dbReference type="GO" id="GO:0048500">
    <property type="term" value="C:signal recognition particle"/>
    <property type="evidence" value="ECO:0007669"/>
    <property type="project" value="UniProtKB-UniRule"/>
</dbReference>
<evidence type="ECO:0000256" key="6">
    <source>
        <dbReference type="ARBA" id="ARBA00023135"/>
    </source>
</evidence>
<dbReference type="GO" id="GO:0003924">
    <property type="term" value="F:GTPase activity"/>
    <property type="evidence" value="ECO:0007669"/>
    <property type="project" value="UniProtKB-UniRule"/>
</dbReference>
<evidence type="ECO:0000256" key="1">
    <source>
        <dbReference type="ARBA" id="ARBA00005450"/>
    </source>
</evidence>
<dbReference type="Gene3D" id="1.10.260.30">
    <property type="entry name" value="Signal recognition particle, SRP54 subunit, M-domain"/>
    <property type="match status" value="1"/>
</dbReference>
<dbReference type="PANTHER" id="PTHR11564">
    <property type="entry name" value="SIGNAL RECOGNITION PARTICLE 54K PROTEIN SRP54"/>
    <property type="match status" value="1"/>
</dbReference>
<dbReference type="SUPFAM" id="SSF52540">
    <property type="entry name" value="P-loop containing nucleoside triphosphate hydrolases"/>
    <property type="match status" value="1"/>
</dbReference>
<dbReference type="InterPro" id="IPR004125">
    <property type="entry name" value="Signal_recog_particle_SRP54_M"/>
</dbReference>
<dbReference type="InterPro" id="IPR036891">
    <property type="entry name" value="Signal_recog_part_SRP54_M_sf"/>
</dbReference>
<dbReference type="Pfam" id="PF02881">
    <property type="entry name" value="SRP54_N"/>
    <property type="match status" value="1"/>
</dbReference>
<dbReference type="InterPro" id="IPR042101">
    <property type="entry name" value="SRP54_N_sf"/>
</dbReference>
<dbReference type="GO" id="GO:0008312">
    <property type="term" value="F:7S RNA binding"/>
    <property type="evidence" value="ECO:0007669"/>
    <property type="project" value="InterPro"/>
</dbReference>
<evidence type="ECO:0000256" key="3">
    <source>
        <dbReference type="ARBA" id="ARBA00022801"/>
    </source>
</evidence>
<dbReference type="EC" id="3.6.5.4" evidence="9"/>
<comment type="subcellular location">
    <subcellularLocation>
        <location evidence="9">Cytoplasm</location>
    </subcellularLocation>
    <text evidence="9">The SRP-RNC complex is targeted to the cytoplasmic membrane.</text>
</comment>
<dbReference type="AlphaFoldDB" id="H6L033"/>
<keyword evidence="6 9" id="KW-0733">Signal recognition particle</keyword>
<comment type="subunit">
    <text evidence="9">Part of the signal recognition particle protein translocation system, which is composed of SRP and FtsY.</text>
</comment>
<dbReference type="PROSITE" id="PS00300">
    <property type="entry name" value="SRP54"/>
    <property type="match status" value="1"/>
</dbReference>
<dbReference type="Pfam" id="PF02978">
    <property type="entry name" value="SRP_SPB"/>
    <property type="match status" value="1"/>
</dbReference>
<dbReference type="SUPFAM" id="SSF47446">
    <property type="entry name" value="Signal peptide-binding domain"/>
    <property type="match status" value="1"/>
</dbReference>
<dbReference type="FunFam" id="3.40.50.300:FF:000022">
    <property type="entry name" value="Signal recognition particle 54 kDa subunit"/>
    <property type="match status" value="1"/>
</dbReference>
<dbReference type="RefSeq" id="WP_015693635.1">
    <property type="nucleotide sequence ID" value="NC_016940.1"/>
</dbReference>
<keyword evidence="2 9" id="KW-0547">Nucleotide-binding</keyword>
<dbReference type="InterPro" id="IPR027417">
    <property type="entry name" value="P-loop_NTPase"/>
</dbReference>
<accession>H6L033</accession>
<reference evidence="11 12" key="1">
    <citation type="journal article" date="2012" name="Stand. Genomic Sci.">
        <title>Complete genome sequencing and analysis of Saprospira grandis str. Lewin, a predatory marine bacterium.</title>
        <authorList>
            <person name="Saw J.H."/>
            <person name="Yuryev A."/>
            <person name="Kanbe M."/>
            <person name="Hou S."/>
            <person name="Young A.G."/>
            <person name="Aizawa S."/>
            <person name="Alam M."/>
        </authorList>
    </citation>
    <scope>NUCLEOTIDE SEQUENCE [LARGE SCALE GENOMIC DNA]</scope>
    <source>
        <strain evidence="11 12">Lewin</strain>
    </source>
</reference>
<dbReference type="KEGG" id="sgn:SGRA_3313"/>
<evidence type="ECO:0000256" key="8">
    <source>
        <dbReference type="ARBA" id="ARBA00048027"/>
    </source>
</evidence>
<dbReference type="InterPro" id="IPR004780">
    <property type="entry name" value="SRP"/>
</dbReference>